<evidence type="ECO:0000313" key="9">
    <source>
        <dbReference type="Proteomes" id="UP000199475"/>
    </source>
</evidence>
<feature type="domain" description="Type II secretion system protein GspF" evidence="7">
    <location>
        <begin position="145"/>
        <end position="270"/>
    </location>
</feature>
<protein>
    <submittedName>
        <fullName evidence="8">Tight adherence protein B</fullName>
    </submittedName>
</protein>
<keyword evidence="3 6" id="KW-0812">Transmembrane</keyword>
<evidence type="ECO:0000313" key="8">
    <source>
        <dbReference type="EMBL" id="SDL73555.1"/>
    </source>
</evidence>
<keyword evidence="4 6" id="KW-1133">Transmembrane helix</keyword>
<keyword evidence="2" id="KW-1003">Cell membrane</keyword>
<evidence type="ECO:0000256" key="5">
    <source>
        <dbReference type="ARBA" id="ARBA00023136"/>
    </source>
</evidence>
<keyword evidence="5 6" id="KW-0472">Membrane</keyword>
<feature type="transmembrane region" description="Helical" evidence="6">
    <location>
        <begin position="284"/>
        <end position="305"/>
    </location>
</feature>
<dbReference type="OrthoDB" id="597333at2"/>
<comment type="subcellular location">
    <subcellularLocation>
        <location evidence="1">Cell membrane</location>
        <topology evidence="1">Multi-pass membrane protein</topology>
    </subcellularLocation>
</comment>
<evidence type="ECO:0000256" key="2">
    <source>
        <dbReference type="ARBA" id="ARBA00022475"/>
    </source>
</evidence>
<dbReference type="PANTHER" id="PTHR35007:SF1">
    <property type="entry name" value="PILUS ASSEMBLY PROTEIN"/>
    <property type="match status" value="1"/>
</dbReference>
<feature type="transmembrane region" description="Helical" evidence="6">
    <location>
        <begin position="110"/>
        <end position="126"/>
    </location>
</feature>
<dbReference type="PANTHER" id="PTHR35007">
    <property type="entry name" value="INTEGRAL MEMBRANE PROTEIN-RELATED"/>
    <property type="match status" value="1"/>
</dbReference>
<feature type="transmembrane region" description="Helical" evidence="6">
    <location>
        <begin position="251"/>
        <end position="272"/>
    </location>
</feature>
<gene>
    <name evidence="8" type="ORF">SAMN04488242_2630</name>
</gene>
<dbReference type="InterPro" id="IPR018076">
    <property type="entry name" value="T2SS_GspF_dom"/>
</dbReference>
<evidence type="ECO:0000256" key="1">
    <source>
        <dbReference type="ARBA" id="ARBA00004651"/>
    </source>
</evidence>
<keyword evidence="9" id="KW-1185">Reference proteome</keyword>
<evidence type="ECO:0000256" key="6">
    <source>
        <dbReference type="SAM" id="Phobius"/>
    </source>
</evidence>
<organism evidence="8 9">
    <name type="scientific">Tessaracoccus oleiagri</name>
    <dbReference type="NCBI Taxonomy" id="686624"/>
    <lineage>
        <taxon>Bacteria</taxon>
        <taxon>Bacillati</taxon>
        <taxon>Actinomycetota</taxon>
        <taxon>Actinomycetes</taxon>
        <taxon>Propionibacteriales</taxon>
        <taxon>Propionibacteriaceae</taxon>
        <taxon>Tessaracoccus</taxon>
    </lineage>
</organism>
<dbReference type="STRING" id="686624.SAMN04488242_2630"/>
<dbReference type="Gene3D" id="1.20.81.30">
    <property type="entry name" value="Type II secretion system (T2SS), domain F"/>
    <property type="match status" value="1"/>
</dbReference>
<dbReference type="Proteomes" id="UP000199475">
    <property type="component" value="Unassembled WGS sequence"/>
</dbReference>
<feature type="transmembrane region" description="Helical" evidence="6">
    <location>
        <begin position="87"/>
        <end position="104"/>
    </location>
</feature>
<proteinExistence type="predicted"/>
<name>A0A1G9MIS4_9ACTN</name>
<dbReference type="AlphaFoldDB" id="A0A1G9MIS4"/>
<evidence type="ECO:0000256" key="3">
    <source>
        <dbReference type="ARBA" id="ARBA00022692"/>
    </source>
</evidence>
<dbReference type="InterPro" id="IPR042094">
    <property type="entry name" value="T2SS_GspF_sf"/>
</dbReference>
<dbReference type="EMBL" id="FNGP01000005">
    <property type="protein sequence ID" value="SDL73555.1"/>
    <property type="molecule type" value="Genomic_DNA"/>
</dbReference>
<evidence type="ECO:0000256" key="4">
    <source>
        <dbReference type="ARBA" id="ARBA00022989"/>
    </source>
</evidence>
<dbReference type="RefSeq" id="WP_093253298.1">
    <property type="nucleotide sequence ID" value="NZ_FNGP01000005.1"/>
</dbReference>
<accession>A0A1G9MIS4</accession>
<evidence type="ECO:0000259" key="7">
    <source>
        <dbReference type="Pfam" id="PF00482"/>
    </source>
</evidence>
<dbReference type="Pfam" id="PF00482">
    <property type="entry name" value="T2SSF"/>
    <property type="match status" value="1"/>
</dbReference>
<dbReference type="GO" id="GO:0005886">
    <property type="term" value="C:plasma membrane"/>
    <property type="evidence" value="ECO:0007669"/>
    <property type="project" value="UniProtKB-SubCell"/>
</dbReference>
<feature type="transmembrane region" description="Helical" evidence="6">
    <location>
        <begin position="6"/>
        <end position="26"/>
    </location>
</feature>
<reference evidence="8 9" key="1">
    <citation type="submission" date="2016-10" db="EMBL/GenBank/DDBJ databases">
        <authorList>
            <person name="de Groot N.N."/>
        </authorList>
    </citation>
    <scope>NUCLEOTIDE SEQUENCE [LARGE SCALE GENOMIC DNA]</scope>
    <source>
        <strain evidence="8 9">CGMCC 1.9159</strain>
    </source>
</reference>
<sequence length="312" mass="33220">MLLSPVNLAVFSAALSVALVVYLVAAPKPVRVPIERRRPGLVPEPSALEKGAAAATALIERALRRRGTPPGASMIELAGLKMRRQDFIFLVGVGAVVGAALGLLLGSIRLAVVFAGIAPALARVWLGMRISRRQKQFAEQLDDSLALMASNLRAGHSLAQALASVASESESPTSEEFTRVVNETRVGRPLVESLMDTSARMESEDFAWAAQAIGINQEVGGNLAEILDQVANTIRQRNEIRRLVATLSAEGRLSAIILMALPFVVTGFLMLTNPGYLAPFTEGIIGPALIVLGIIMLIIGGIWLAKTVTIKF</sequence>